<comment type="caution">
    <text evidence="2">The sequence shown here is derived from an EMBL/GenBank/DDBJ whole genome shotgun (WGS) entry which is preliminary data.</text>
</comment>
<feature type="region of interest" description="Disordered" evidence="1">
    <location>
        <begin position="49"/>
        <end position="72"/>
    </location>
</feature>
<reference evidence="3" key="1">
    <citation type="submission" date="2023-07" db="EMBL/GenBank/DDBJ databases">
        <title>Description of three actinobacteria isolated from air of manufacturing shop in a pharmaceutical factory.</title>
        <authorList>
            <person name="Zhang D.-F."/>
        </authorList>
    </citation>
    <scope>NUCLEOTIDE SEQUENCE [LARGE SCALE GENOMIC DNA]</scope>
    <source>
        <strain evidence="3">CCTCC AB 207010</strain>
    </source>
</reference>
<sequence length="108" mass="11752">MTQGVLSFPFRFTPQGSAAIAPFGSDQEVEEAIAVLTLTKVGERVMEPDFGINDPTWNGISPGDIETGLSTYGPEGIQVEDVEEQVISETQSAYSVRWAREEVEDEAV</sequence>
<name>A0ABU1FRT8_9MICC</name>
<evidence type="ECO:0000256" key="1">
    <source>
        <dbReference type="SAM" id="MobiDB-lite"/>
    </source>
</evidence>
<dbReference type="RefSeq" id="WP_310536762.1">
    <property type="nucleotide sequence ID" value="NZ_BAAAOC010000022.1"/>
</dbReference>
<dbReference type="Proteomes" id="UP001260872">
    <property type="component" value="Unassembled WGS sequence"/>
</dbReference>
<protein>
    <submittedName>
        <fullName evidence="2">Uncharacterized protein</fullName>
    </submittedName>
</protein>
<accession>A0ABU1FRT8</accession>
<dbReference type="Gene3D" id="3.10.450.40">
    <property type="match status" value="1"/>
</dbReference>
<keyword evidence="3" id="KW-1185">Reference proteome</keyword>
<evidence type="ECO:0000313" key="3">
    <source>
        <dbReference type="Proteomes" id="UP001260872"/>
    </source>
</evidence>
<organism evidence="2 3">
    <name type="scientific">Nesterenkonia flava</name>
    <dbReference type="NCBI Taxonomy" id="469799"/>
    <lineage>
        <taxon>Bacteria</taxon>
        <taxon>Bacillati</taxon>
        <taxon>Actinomycetota</taxon>
        <taxon>Actinomycetes</taxon>
        <taxon>Micrococcales</taxon>
        <taxon>Micrococcaceae</taxon>
        <taxon>Nesterenkonia</taxon>
    </lineage>
</organism>
<dbReference type="SUPFAM" id="SSF160719">
    <property type="entry name" value="gpW/gp25-like"/>
    <property type="match status" value="1"/>
</dbReference>
<gene>
    <name evidence="2" type="ORF">RH857_04430</name>
</gene>
<dbReference type="EMBL" id="JAVKGT010000008">
    <property type="protein sequence ID" value="MDR5711380.1"/>
    <property type="molecule type" value="Genomic_DNA"/>
</dbReference>
<evidence type="ECO:0000313" key="2">
    <source>
        <dbReference type="EMBL" id="MDR5711380.1"/>
    </source>
</evidence>
<proteinExistence type="predicted"/>